<proteinExistence type="predicted"/>
<dbReference type="OrthoDB" id="9843114at2"/>
<sequence>MTRLPLLILAALVLGGCDYLYDDCLYDDVGCDLPGDWQLVSRNGEAASGRWEIAAGFVDRSGYGVLATGNSQFPEMRGAFGSDYSLDPDDPQGFDVKLWSMSVAEGTVYVDLYGRVESLEGDRMVYLVQRADAKLVFNGGGSNGLSFPLLASGTRLTFER</sequence>
<gene>
    <name evidence="1" type="ORF">BSZ37_06915</name>
</gene>
<comment type="caution">
    <text evidence="1">The sequence shown here is derived from an EMBL/GenBank/DDBJ whole genome shotgun (WGS) entry which is preliminary data.</text>
</comment>
<name>A0A271IY96_9BACT</name>
<dbReference type="PROSITE" id="PS51257">
    <property type="entry name" value="PROKAR_LIPOPROTEIN"/>
    <property type="match status" value="1"/>
</dbReference>
<reference evidence="1 2" key="1">
    <citation type="submission" date="2016-11" db="EMBL/GenBank/DDBJ databases">
        <title>Study of marine rhodopsin-containing bacteria.</title>
        <authorList>
            <person name="Yoshizawa S."/>
            <person name="Kumagai Y."/>
            <person name="Kogure K."/>
        </authorList>
    </citation>
    <scope>NUCLEOTIDE SEQUENCE [LARGE SCALE GENOMIC DNA]</scope>
    <source>
        <strain evidence="1 2">SAORIC-28</strain>
    </source>
</reference>
<dbReference type="AlphaFoldDB" id="A0A271IY96"/>
<evidence type="ECO:0000313" key="2">
    <source>
        <dbReference type="Proteomes" id="UP000216339"/>
    </source>
</evidence>
<dbReference type="Proteomes" id="UP000216339">
    <property type="component" value="Unassembled WGS sequence"/>
</dbReference>
<evidence type="ECO:0000313" key="1">
    <source>
        <dbReference type="EMBL" id="PAP76193.1"/>
    </source>
</evidence>
<dbReference type="EMBL" id="MQWD01000001">
    <property type="protein sequence ID" value="PAP76193.1"/>
    <property type="molecule type" value="Genomic_DNA"/>
</dbReference>
<dbReference type="RefSeq" id="WP_095509839.1">
    <property type="nucleotide sequence ID" value="NZ_MQWD01000001.1"/>
</dbReference>
<protein>
    <submittedName>
        <fullName evidence="1">Uncharacterized protein</fullName>
    </submittedName>
</protein>
<keyword evidence="2" id="KW-1185">Reference proteome</keyword>
<organism evidence="1 2">
    <name type="scientific">Rubrivirga marina</name>
    <dbReference type="NCBI Taxonomy" id="1196024"/>
    <lineage>
        <taxon>Bacteria</taxon>
        <taxon>Pseudomonadati</taxon>
        <taxon>Rhodothermota</taxon>
        <taxon>Rhodothermia</taxon>
        <taxon>Rhodothermales</taxon>
        <taxon>Rubricoccaceae</taxon>
        <taxon>Rubrivirga</taxon>
    </lineage>
</organism>
<accession>A0A271IY96</accession>